<dbReference type="EMBL" id="METP01000048">
    <property type="protein sequence ID" value="OGC04575.1"/>
    <property type="molecule type" value="Genomic_DNA"/>
</dbReference>
<dbReference type="Proteomes" id="UP000176938">
    <property type="component" value="Unassembled WGS sequence"/>
</dbReference>
<comment type="caution">
    <text evidence="2">The sequence shown here is derived from an EMBL/GenBank/DDBJ whole genome shotgun (WGS) entry which is preliminary data.</text>
</comment>
<dbReference type="GO" id="GO:0005886">
    <property type="term" value="C:plasma membrane"/>
    <property type="evidence" value="ECO:0007669"/>
    <property type="project" value="TreeGrafter"/>
</dbReference>
<gene>
    <name evidence="2" type="ORF">A3H38_02780</name>
</gene>
<reference evidence="2 3" key="1">
    <citation type="journal article" date="2016" name="Nat. Commun.">
        <title>Thousands of microbial genomes shed light on interconnected biogeochemical processes in an aquifer system.</title>
        <authorList>
            <person name="Anantharaman K."/>
            <person name="Brown C.T."/>
            <person name="Hug L.A."/>
            <person name="Sharon I."/>
            <person name="Castelle C.J."/>
            <person name="Probst A.J."/>
            <person name="Thomas B.C."/>
            <person name="Singh A."/>
            <person name="Wilkins M.J."/>
            <person name="Karaoz U."/>
            <person name="Brodie E.L."/>
            <person name="Williams K.H."/>
            <person name="Hubbard S.S."/>
            <person name="Banfield J.F."/>
        </authorList>
    </citation>
    <scope>NUCLEOTIDE SEQUENCE [LARGE SCALE GENOMIC DNA]</scope>
</reference>
<proteinExistence type="predicted"/>
<evidence type="ECO:0000259" key="1">
    <source>
        <dbReference type="Pfam" id="PF01814"/>
    </source>
</evidence>
<dbReference type="PANTHER" id="PTHR39966">
    <property type="entry name" value="BLL2471 PROTEIN-RELATED"/>
    <property type="match status" value="1"/>
</dbReference>
<accession>A0A1F4R8L5</accession>
<dbReference type="CDD" id="cd12108">
    <property type="entry name" value="Hr-like"/>
    <property type="match status" value="1"/>
</dbReference>
<feature type="domain" description="Hemerythrin-like" evidence="1">
    <location>
        <begin position="3"/>
        <end position="136"/>
    </location>
</feature>
<protein>
    <recommendedName>
        <fullName evidence="1">Hemerythrin-like domain-containing protein</fullName>
    </recommendedName>
</protein>
<dbReference type="InterPro" id="IPR012312">
    <property type="entry name" value="Hemerythrin-like"/>
</dbReference>
<dbReference type="Pfam" id="PF01814">
    <property type="entry name" value="Hemerythrin"/>
    <property type="match status" value="1"/>
</dbReference>
<evidence type="ECO:0000313" key="2">
    <source>
        <dbReference type="EMBL" id="OGC04575.1"/>
    </source>
</evidence>
<organism evidence="2 3">
    <name type="scientific">candidate division WOR-1 bacterium RIFCSPLOWO2_02_FULL_46_20</name>
    <dbReference type="NCBI Taxonomy" id="1802567"/>
    <lineage>
        <taxon>Bacteria</taxon>
        <taxon>Bacillati</taxon>
        <taxon>Saganbacteria</taxon>
    </lineage>
</organism>
<dbReference type="PANTHER" id="PTHR39966:SF1">
    <property type="entry name" value="HEMERYTHRIN-LIKE DOMAIN-CONTAINING PROTEIN"/>
    <property type="match status" value="1"/>
</dbReference>
<name>A0A1F4R8L5_UNCSA</name>
<dbReference type="Gene3D" id="1.20.120.520">
    <property type="entry name" value="nmb1532 protein domain like"/>
    <property type="match status" value="1"/>
</dbReference>
<sequence length="181" mass="20996">MLPTEKLEQEHDVILKMLKVIQAVSGKIEEIDQKTLKDIIDFIRTFADHCHHAKEEKILYVEAEKHGIPNEGGPIGMMLVEHDQGRGYVKMMDEALQKVGKGDKKAAKQYKENALQFVDLLEQHIGKENQILYPMINMHLPEKLQKVISDRFEKMEKEEVGEGVHHKYHALVEEMEVKFLK</sequence>
<evidence type="ECO:0000313" key="3">
    <source>
        <dbReference type="Proteomes" id="UP000176938"/>
    </source>
</evidence>
<dbReference type="AlphaFoldDB" id="A0A1F4R8L5"/>